<dbReference type="EMBL" id="SMRU01000031">
    <property type="protein sequence ID" value="TDF91289.1"/>
    <property type="molecule type" value="Genomic_DNA"/>
</dbReference>
<dbReference type="Proteomes" id="UP000295511">
    <property type="component" value="Unassembled WGS sequence"/>
</dbReference>
<evidence type="ECO:0000256" key="3">
    <source>
        <dbReference type="ARBA" id="ARBA00022827"/>
    </source>
</evidence>
<evidence type="ECO:0000259" key="6">
    <source>
        <dbReference type="Pfam" id="PF05199"/>
    </source>
</evidence>
<feature type="domain" description="Glucose-methanol-choline oxidoreductase N-terminal" evidence="5">
    <location>
        <begin position="91"/>
        <end position="310"/>
    </location>
</feature>
<sequence length="538" mass="58990">MTDETTLRSGSPAKTGYDVVIIGSGMGGGTLAYALKDSGASVLLVERGGFVPQEKQNWDPDEVFERGRYKNAEKWYSASGEPFSPGTYYYVGGNTKFYGSSLVRFRREDFAATEHQEGTSPAWPISYDDMAPYYSRAEHVYKVHGDQHDDPTLPRDEPFPFPAIGHEPEVQTVADGLRKQGLTPSNIPLGIDLRQGGTCIRCRTCDGFPCRVLAKMDADVACVRPALQTGNVEILTHAYAEKVLTDEAGRTATGVEIVHNGKTVVVGAGKVVVSCGAVNSAALLLRSANDHHPNGLANSSGMVGRNYMVHNNSIMVAFHPKRNKVEFQKTLYFNDYLLKGTKDFPYPLGHVQLIGKLQGAMLVGQKPLIPKWVLDIAAGHSIDWWLFTEDLPDPENRVTLRGDKGIQINWKPNNVRAHQLLVKEVKRILHKMGYPMIFSETTGIAVNSHQAGTIRAGVDPRTSVLDPSCRTHDVDNLFVVDSSFFPSLPVMNPALTIAANAFRVADQIVPGASQHWSTARQPQFLPITPVLTGSNHND</sequence>
<dbReference type="InterPro" id="IPR036188">
    <property type="entry name" value="FAD/NAD-bd_sf"/>
</dbReference>
<dbReference type="PANTHER" id="PTHR46056:SF12">
    <property type="entry name" value="LONG-CHAIN-ALCOHOL OXIDASE"/>
    <property type="match status" value="1"/>
</dbReference>
<dbReference type="PANTHER" id="PTHR46056">
    <property type="entry name" value="LONG-CHAIN-ALCOHOL OXIDASE"/>
    <property type="match status" value="1"/>
</dbReference>
<feature type="domain" description="Glucose-methanol-choline oxidoreductase C-terminal" evidence="6">
    <location>
        <begin position="392"/>
        <end position="501"/>
    </location>
</feature>
<evidence type="ECO:0000313" key="7">
    <source>
        <dbReference type="EMBL" id="TDF91289.1"/>
    </source>
</evidence>
<gene>
    <name evidence="7" type="ORF">E1809_21250</name>
</gene>
<dbReference type="OrthoDB" id="9798604at2"/>
<dbReference type="Pfam" id="PF05199">
    <property type="entry name" value="GMC_oxred_C"/>
    <property type="match status" value="1"/>
</dbReference>
<dbReference type="Gene3D" id="3.50.50.60">
    <property type="entry name" value="FAD/NAD(P)-binding domain"/>
    <property type="match status" value="2"/>
</dbReference>
<dbReference type="GO" id="GO:0016614">
    <property type="term" value="F:oxidoreductase activity, acting on CH-OH group of donors"/>
    <property type="evidence" value="ECO:0007669"/>
    <property type="project" value="InterPro"/>
</dbReference>
<organism evidence="7 8">
    <name type="scientific">Arthrobacter terricola</name>
    <dbReference type="NCBI Taxonomy" id="2547396"/>
    <lineage>
        <taxon>Bacteria</taxon>
        <taxon>Bacillati</taxon>
        <taxon>Actinomycetota</taxon>
        <taxon>Actinomycetes</taxon>
        <taxon>Micrococcales</taxon>
        <taxon>Micrococcaceae</taxon>
        <taxon>Arthrobacter</taxon>
    </lineage>
</organism>
<evidence type="ECO:0000256" key="2">
    <source>
        <dbReference type="ARBA" id="ARBA00022630"/>
    </source>
</evidence>
<keyword evidence="2" id="KW-0285">Flavoprotein</keyword>
<dbReference type="InterPro" id="IPR007867">
    <property type="entry name" value="GMC_OxRtase_C"/>
</dbReference>
<evidence type="ECO:0000256" key="4">
    <source>
        <dbReference type="ARBA" id="ARBA00023002"/>
    </source>
</evidence>
<keyword evidence="4" id="KW-0560">Oxidoreductase</keyword>
<keyword evidence="3" id="KW-0274">FAD</keyword>
<dbReference type="GO" id="GO:0050660">
    <property type="term" value="F:flavin adenine dinucleotide binding"/>
    <property type="evidence" value="ECO:0007669"/>
    <property type="project" value="InterPro"/>
</dbReference>
<reference evidence="7 8" key="1">
    <citation type="submission" date="2019-03" db="EMBL/GenBank/DDBJ databases">
        <title>Whole genome sequence of Arthrobacter sp JH1-1.</title>
        <authorList>
            <person name="Trinh H.N."/>
        </authorList>
    </citation>
    <scope>NUCLEOTIDE SEQUENCE [LARGE SCALE GENOMIC DNA]</scope>
    <source>
        <strain evidence="7 8">JH1-1</strain>
    </source>
</reference>
<dbReference type="Pfam" id="PF00732">
    <property type="entry name" value="GMC_oxred_N"/>
    <property type="match status" value="1"/>
</dbReference>
<accession>A0A4R5K8L8</accession>
<comment type="similarity">
    <text evidence="1">Belongs to the GMC oxidoreductase family.</text>
</comment>
<evidence type="ECO:0000313" key="8">
    <source>
        <dbReference type="Proteomes" id="UP000295511"/>
    </source>
</evidence>
<dbReference type="AlphaFoldDB" id="A0A4R5K8L8"/>
<evidence type="ECO:0000259" key="5">
    <source>
        <dbReference type="Pfam" id="PF00732"/>
    </source>
</evidence>
<comment type="caution">
    <text evidence="7">The sequence shown here is derived from an EMBL/GenBank/DDBJ whole genome shotgun (WGS) entry which is preliminary data.</text>
</comment>
<name>A0A4R5K8L8_9MICC</name>
<protein>
    <submittedName>
        <fullName evidence="7">GMC family oxidoreductase</fullName>
    </submittedName>
</protein>
<dbReference type="Pfam" id="PF13450">
    <property type="entry name" value="NAD_binding_8"/>
    <property type="match status" value="1"/>
</dbReference>
<proteinExistence type="inferred from homology"/>
<keyword evidence="8" id="KW-1185">Reference proteome</keyword>
<dbReference type="RefSeq" id="WP_133206247.1">
    <property type="nucleotide sequence ID" value="NZ_SMRU01000031.1"/>
</dbReference>
<evidence type="ECO:0000256" key="1">
    <source>
        <dbReference type="ARBA" id="ARBA00010790"/>
    </source>
</evidence>
<dbReference type="InterPro" id="IPR000172">
    <property type="entry name" value="GMC_OxRdtase_N"/>
</dbReference>
<dbReference type="SUPFAM" id="SSF51905">
    <property type="entry name" value="FAD/NAD(P)-binding domain"/>
    <property type="match status" value="1"/>
</dbReference>